<dbReference type="EMBL" id="KF900789">
    <property type="protein sequence ID" value="AIF07036.1"/>
    <property type="molecule type" value="Genomic_DNA"/>
</dbReference>
<sequence>MDFFIDESNGLPVASLFCCPIIVERPISCIVIDVPAPTRLLSTPLSENERHSGPPSMIFSGMTNPQKLQNNSPVVSSNTIFVLVHDGQRCFVGGISSMSTYNNKITI</sequence>
<evidence type="ECO:0000313" key="1">
    <source>
        <dbReference type="EMBL" id="AIF07036.1"/>
    </source>
</evidence>
<accession>A0A075GSZ4</accession>
<dbReference type="AlphaFoldDB" id="A0A075GSZ4"/>
<organism evidence="1">
    <name type="scientific">uncultured marine thaumarchaeote KM3_199_C08</name>
    <dbReference type="NCBI Taxonomy" id="1456090"/>
    <lineage>
        <taxon>Archaea</taxon>
        <taxon>Nitrososphaerota</taxon>
        <taxon>environmental samples</taxon>
    </lineage>
</organism>
<name>A0A075GSZ4_9ARCH</name>
<protein>
    <submittedName>
        <fullName evidence="1">Uncharacterized protein</fullName>
    </submittedName>
</protein>
<reference evidence="1" key="1">
    <citation type="journal article" date="2014" name="Genome Biol. Evol.">
        <title>Pangenome evidence for extensive interdomain horizontal transfer affecting lineage core and shell genes in uncultured planktonic thaumarchaeota and euryarchaeota.</title>
        <authorList>
            <person name="Deschamps P."/>
            <person name="Zivanovic Y."/>
            <person name="Moreira D."/>
            <person name="Rodriguez-Valera F."/>
            <person name="Lopez-Garcia P."/>
        </authorList>
    </citation>
    <scope>NUCLEOTIDE SEQUENCE</scope>
</reference>
<proteinExistence type="predicted"/>